<evidence type="ECO:0000256" key="1">
    <source>
        <dbReference type="SAM" id="Phobius"/>
    </source>
</evidence>
<dbReference type="STRING" id="1691903.A9B99_12515"/>
<organism evidence="3 4">
    <name type="scientific">Mangrovibacter phragmitis</name>
    <dbReference type="NCBI Taxonomy" id="1691903"/>
    <lineage>
        <taxon>Bacteria</taxon>
        <taxon>Pseudomonadati</taxon>
        <taxon>Pseudomonadota</taxon>
        <taxon>Gammaproteobacteria</taxon>
        <taxon>Enterobacterales</taxon>
        <taxon>Enterobacteriaceae</taxon>
        <taxon>Mangrovibacter</taxon>
    </lineage>
</organism>
<dbReference type="NCBIfam" id="TIGR03349">
    <property type="entry name" value="IV_VI_DotU"/>
    <property type="match status" value="1"/>
</dbReference>
<sequence>MSEQTFEITKPVDIDSLLHSTWLQVISLRHSPEFKSGEGAILWERCVENITGAQQALKATQLDEVSCQHILTAQCALLDETVKSRGVQDDACAQWYSIPLEGHFLGTMNAGDTLCDRMRAVLREPAPDLAVLVCFHRVLMLGFLGSYRSLDDPERNKLVNALNDKVGGITCTTVQPVLNERFDDVGVMRCFSSWPARIGLAVFMLVVLWLGLDLWLDQVLATRLPEVVQ</sequence>
<name>A0A1B7L1I0_9ENTR</name>
<protein>
    <recommendedName>
        <fullName evidence="2">Type IV / VI secretion system DotU domain-containing protein</fullName>
    </recommendedName>
</protein>
<gene>
    <name evidence="3" type="ORF">A9B99_12515</name>
</gene>
<dbReference type="Gene3D" id="1.25.40.590">
    <property type="entry name" value="Type IV / VI secretion system, DotU"/>
    <property type="match status" value="1"/>
</dbReference>
<reference evidence="4" key="1">
    <citation type="submission" date="2016-05" db="EMBL/GenBank/DDBJ databases">
        <authorList>
            <person name="Behera P."/>
            <person name="Vaishampayan P."/>
            <person name="Singh N."/>
            <person name="Raina V."/>
            <person name="Suar M."/>
            <person name="Pattnaik A."/>
            <person name="Rastogi G."/>
        </authorList>
    </citation>
    <scope>NUCLEOTIDE SEQUENCE [LARGE SCALE GENOMIC DNA]</scope>
    <source>
        <strain evidence="4">MP23</strain>
    </source>
</reference>
<dbReference type="PANTHER" id="PTHR38033">
    <property type="entry name" value="MEMBRANE PROTEIN-RELATED"/>
    <property type="match status" value="1"/>
</dbReference>
<keyword evidence="1" id="KW-0812">Transmembrane</keyword>
<evidence type="ECO:0000259" key="2">
    <source>
        <dbReference type="Pfam" id="PF09850"/>
    </source>
</evidence>
<accession>A0A1B7L1I0</accession>
<feature type="transmembrane region" description="Helical" evidence="1">
    <location>
        <begin position="198"/>
        <end position="216"/>
    </location>
</feature>
<dbReference type="NCBIfam" id="NF038239">
    <property type="entry name" value="T6SS_TssL_short"/>
    <property type="match status" value="1"/>
</dbReference>
<proteinExistence type="predicted"/>
<dbReference type="Pfam" id="PF09850">
    <property type="entry name" value="DotU"/>
    <property type="match status" value="1"/>
</dbReference>
<dbReference type="RefSeq" id="WP_064599711.1">
    <property type="nucleotide sequence ID" value="NZ_CP134782.1"/>
</dbReference>
<keyword evidence="1" id="KW-1133">Transmembrane helix</keyword>
<dbReference type="InterPro" id="IPR017732">
    <property type="entry name" value="T4/T6SS_DotU"/>
</dbReference>
<dbReference type="OrthoDB" id="6998040at2"/>
<feature type="domain" description="Type IV / VI secretion system DotU" evidence="2">
    <location>
        <begin position="16"/>
        <end position="215"/>
    </location>
</feature>
<dbReference type="InterPro" id="IPR038522">
    <property type="entry name" value="T4/T6SS_DotU_sf"/>
</dbReference>
<comment type="caution">
    <text evidence="3">The sequence shown here is derived from an EMBL/GenBank/DDBJ whole genome shotgun (WGS) entry which is preliminary data.</text>
</comment>
<dbReference type="Proteomes" id="UP000078225">
    <property type="component" value="Unassembled WGS sequence"/>
</dbReference>
<keyword evidence="1" id="KW-0472">Membrane</keyword>
<evidence type="ECO:0000313" key="4">
    <source>
        <dbReference type="Proteomes" id="UP000078225"/>
    </source>
</evidence>
<dbReference type="EMBL" id="LYRP01000033">
    <property type="protein sequence ID" value="OAT76249.1"/>
    <property type="molecule type" value="Genomic_DNA"/>
</dbReference>
<dbReference type="PANTHER" id="PTHR38033:SF1">
    <property type="entry name" value="DOTU FAMILY TYPE IV_VI SECRETION SYSTEM PROTEIN"/>
    <property type="match status" value="1"/>
</dbReference>
<keyword evidence="4" id="KW-1185">Reference proteome</keyword>
<evidence type="ECO:0000313" key="3">
    <source>
        <dbReference type="EMBL" id="OAT76249.1"/>
    </source>
</evidence>
<dbReference type="AlphaFoldDB" id="A0A1B7L1I0"/>